<feature type="transmembrane region" description="Helical" evidence="1">
    <location>
        <begin position="58"/>
        <end position="81"/>
    </location>
</feature>
<name>A0ABT4HWN3_9BACL</name>
<keyword evidence="1" id="KW-0472">Membrane</keyword>
<sequence length="299" mass="33989">MEAKLRKLIFTGTILYTILILYFMFFAFKRVERATSEYGYTFMFVPEGVPLQFPELTFSWIVDFGNIAAFIPFGVLIPLLYRVRFGKFISLFVLTILVLETLQALTYLGSFDVDDVISNTLGAMIGYIAYRVGFSSKISYKKLIVSALSIVILLIGIMVISETIKYVIEKREGPIHALTDVIEITGTTPMTENLPSFTVAGKKIEPKMNVYSSEGESNKKYDYILGNKKDVWLHFNFGIPDTGDFKGEVKIIVDGKERFHSNEQYSQEAEAVEWYFDKVSQITIIISGNAKLWDVEIVK</sequence>
<keyword evidence="1" id="KW-0812">Transmembrane</keyword>
<evidence type="ECO:0000256" key="1">
    <source>
        <dbReference type="SAM" id="Phobius"/>
    </source>
</evidence>
<accession>A0ABT4HWN3</accession>
<keyword evidence="1" id="KW-1133">Transmembrane helix</keyword>
<feature type="transmembrane region" description="Helical" evidence="1">
    <location>
        <begin position="143"/>
        <end position="161"/>
    </location>
</feature>
<dbReference type="InterPro" id="IPR053150">
    <property type="entry name" value="Teicoplanin_resist-assoc"/>
</dbReference>
<feature type="transmembrane region" description="Helical" evidence="1">
    <location>
        <begin position="116"/>
        <end position="134"/>
    </location>
</feature>
<dbReference type="PANTHER" id="PTHR36834:SF1">
    <property type="entry name" value="INTEGRAL MEMBRANE PROTEIN"/>
    <property type="match status" value="1"/>
</dbReference>
<feature type="transmembrane region" description="Helical" evidence="1">
    <location>
        <begin position="88"/>
        <end position="110"/>
    </location>
</feature>
<dbReference type="PANTHER" id="PTHR36834">
    <property type="entry name" value="MEMBRANE PROTEIN-RELATED"/>
    <property type="match status" value="1"/>
</dbReference>
<evidence type="ECO:0000313" key="4">
    <source>
        <dbReference type="Proteomes" id="UP001067708"/>
    </source>
</evidence>
<dbReference type="InterPro" id="IPR006976">
    <property type="entry name" value="VanZ-like"/>
</dbReference>
<evidence type="ECO:0000313" key="3">
    <source>
        <dbReference type="EMBL" id="MCZ0831203.1"/>
    </source>
</evidence>
<dbReference type="Proteomes" id="UP001067708">
    <property type="component" value="Unassembled WGS sequence"/>
</dbReference>
<keyword evidence="4" id="KW-1185">Reference proteome</keyword>
<gene>
    <name evidence="3" type="ORF">O0535_10545</name>
</gene>
<dbReference type="Pfam" id="PF04892">
    <property type="entry name" value="VanZ"/>
    <property type="match status" value="1"/>
</dbReference>
<feature type="transmembrane region" description="Helical" evidence="1">
    <location>
        <begin position="7"/>
        <end position="28"/>
    </location>
</feature>
<protein>
    <submittedName>
        <fullName evidence="3">VanZ family protein</fullName>
    </submittedName>
</protein>
<reference evidence="3" key="1">
    <citation type="submission" date="2022-09" db="EMBL/GenBank/DDBJ databases">
        <title>Genome analysis and characterization of larvicidal activity of Brevibacillus strains.</title>
        <authorList>
            <person name="Patrusheva E.V."/>
            <person name="Izotova A.O."/>
            <person name="Toshchakov S.V."/>
            <person name="Sineoky S.P."/>
        </authorList>
    </citation>
    <scope>NUCLEOTIDE SEQUENCE</scope>
    <source>
        <strain evidence="3">VKPM_B-13244</strain>
    </source>
</reference>
<dbReference type="EMBL" id="JAPTNG010000007">
    <property type="protein sequence ID" value="MCZ0831203.1"/>
    <property type="molecule type" value="Genomic_DNA"/>
</dbReference>
<evidence type="ECO:0000259" key="2">
    <source>
        <dbReference type="Pfam" id="PF04892"/>
    </source>
</evidence>
<proteinExistence type="predicted"/>
<organism evidence="3 4">
    <name type="scientific">Brevibacillus halotolerans</name>
    <dbReference type="NCBI Taxonomy" id="1507437"/>
    <lineage>
        <taxon>Bacteria</taxon>
        <taxon>Bacillati</taxon>
        <taxon>Bacillota</taxon>
        <taxon>Bacilli</taxon>
        <taxon>Bacillales</taxon>
        <taxon>Paenibacillaceae</taxon>
        <taxon>Brevibacillus</taxon>
    </lineage>
</organism>
<dbReference type="RefSeq" id="WP_064017435.1">
    <property type="nucleotide sequence ID" value="NZ_JAPTNG010000007.1"/>
</dbReference>
<feature type="domain" description="VanZ-like" evidence="2">
    <location>
        <begin position="14"/>
        <end position="132"/>
    </location>
</feature>
<comment type="caution">
    <text evidence="3">The sequence shown here is derived from an EMBL/GenBank/DDBJ whole genome shotgun (WGS) entry which is preliminary data.</text>
</comment>